<evidence type="ECO:0000313" key="2">
    <source>
        <dbReference type="Proteomes" id="UP000740883"/>
    </source>
</evidence>
<sequence>MYKKITILRDPSTVELRFLEGQPVELEKILTKEEWDSTISEVNEAMRDKISFSYFFLFLFGLPEKEIDKTVEKINLEFGERGIYFCNPKSLQFQEMEIILNLHK</sequence>
<evidence type="ECO:0000313" key="1">
    <source>
        <dbReference type="EMBL" id="KAF9764171.1"/>
    </source>
</evidence>
<keyword evidence="2" id="KW-1185">Reference proteome</keyword>
<dbReference type="OrthoDB" id="2199326at2759"/>
<dbReference type="EMBL" id="SBJO01000033">
    <property type="protein sequence ID" value="KAF9764171.1"/>
    <property type="molecule type" value="Genomic_DNA"/>
</dbReference>
<dbReference type="Proteomes" id="UP000740883">
    <property type="component" value="Unassembled WGS sequence"/>
</dbReference>
<dbReference type="AlphaFoldDB" id="A0A9P6H090"/>
<gene>
    <name evidence="1" type="ORF">NGRA_0762</name>
</gene>
<accession>A0A9P6H090</accession>
<proteinExistence type="predicted"/>
<reference evidence="1 2" key="1">
    <citation type="journal article" date="2020" name="Genome Biol. Evol.">
        <title>Comparative genomics of strictly vertically transmitted, feminizing microsporidia endosymbionts of amphipod crustaceans.</title>
        <authorList>
            <person name="Cormier A."/>
            <person name="Chebbi M.A."/>
            <person name="Giraud I."/>
            <person name="Wattier R."/>
            <person name="Teixeira M."/>
            <person name="Gilbert C."/>
            <person name="Rigaud T."/>
            <person name="Cordaux R."/>
        </authorList>
    </citation>
    <scope>NUCLEOTIDE SEQUENCE [LARGE SCALE GENOMIC DNA]</scope>
    <source>
        <strain evidence="1 2">Ou3-Ou53</strain>
    </source>
</reference>
<comment type="caution">
    <text evidence="1">The sequence shown here is derived from an EMBL/GenBank/DDBJ whole genome shotgun (WGS) entry which is preliminary data.</text>
</comment>
<protein>
    <submittedName>
        <fullName evidence="1">Uncharacterized protein</fullName>
    </submittedName>
</protein>
<organism evidence="1 2">
    <name type="scientific">Nosema granulosis</name>
    <dbReference type="NCBI Taxonomy" id="83296"/>
    <lineage>
        <taxon>Eukaryota</taxon>
        <taxon>Fungi</taxon>
        <taxon>Fungi incertae sedis</taxon>
        <taxon>Microsporidia</taxon>
        <taxon>Nosematidae</taxon>
        <taxon>Nosema</taxon>
    </lineage>
</organism>
<name>A0A9P6H090_9MICR</name>